<evidence type="ECO:0000313" key="6">
    <source>
        <dbReference type="Proteomes" id="UP000697127"/>
    </source>
</evidence>
<dbReference type="Proteomes" id="UP000697127">
    <property type="component" value="Unassembled WGS sequence"/>
</dbReference>
<protein>
    <recommendedName>
        <fullName evidence="4">6-phosphofructo-2-kinase domain-containing protein</fullName>
    </recommendedName>
</protein>
<dbReference type="Gene3D" id="3.40.50.300">
    <property type="entry name" value="P-loop containing nucleotide triphosphate hydrolases"/>
    <property type="match status" value="1"/>
</dbReference>
<dbReference type="InterPro" id="IPR027417">
    <property type="entry name" value="P-loop_NTPase"/>
</dbReference>
<dbReference type="GO" id="GO:0006000">
    <property type="term" value="P:fructose metabolic process"/>
    <property type="evidence" value="ECO:0007669"/>
    <property type="project" value="InterPro"/>
</dbReference>
<accession>A0A9P6WQL9</accession>
<feature type="compositionally biased region" description="Low complexity" evidence="3">
    <location>
        <begin position="34"/>
        <end position="46"/>
    </location>
</feature>
<evidence type="ECO:0000256" key="1">
    <source>
        <dbReference type="ARBA" id="ARBA00022741"/>
    </source>
</evidence>
<keyword evidence="2" id="KW-0067">ATP-binding</keyword>
<dbReference type="AlphaFoldDB" id="A0A9P6WQL9"/>
<dbReference type="GO" id="GO:0003873">
    <property type="term" value="F:6-phosphofructo-2-kinase activity"/>
    <property type="evidence" value="ECO:0007669"/>
    <property type="project" value="InterPro"/>
</dbReference>
<comment type="caution">
    <text evidence="5">The sequence shown here is derived from an EMBL/GenBank/DDBJ whole genome shotgun (WGS) entry which is preliminary data.</text>
</comment>
<dbReference type="GO" id="GO:0006003">
    <property type="term" value="P:fructose 2,6-bisphosphate metabolic process"/>
    <property type="evidence" value="ECO:0007669"/>
    <property type="project" value="InterPro"/>
</dbReference>
<dbReference type="InterPro" id="IPR013079">
    <property type="entry name" value="6Phosfructo_kin"/>
</dbReference>
<proteinExistence type="predicted"/>
<feature type="region of interest" description="Disordered" evidence="3">
    <location>
        <begin position="1"/>
        <end position="55"/>
    </location>
</feature>
<dbReference type="OrthoDB" id="267323at2759"/>
<feature type="domain" description="6-phosphofructo-2-kinase" evidence="4">
    <location>
        <begin position="254"/>
        <end position="452"/>
    </location>
</feature>
<evidence type="ECO:0000256" key="3">
    <source>
        <dbReference type="SAM" id="MobiDB-lite"/>
    </source>
</evidence>
<dbReference type="SUPFAM" id="SSF52540">
    <property type="entry name" value="P-loop containing nucleoside triphosphate hydrolases"/>
    <property type="match status" value="1"/>
</dbReference>
<gene>
    <name evidence="5" type="ORF">C6P40_002706</name>
</gene>
<dbReference type="GO" id="GO:0005524">
    <property type="term" value="F:ATP binding"/>
    <property type="evidence" value="ECO:0007669"/>
    <property type="project" value="UniProtKB-KW"/>
</dbReference>
<evidence type="ECO:0000259" key="4">
    <source>
        <dbReference type="Pfam" id="PF01591"/>
    </source>
</evidence>
<keyword evidence="6" id="KW-1185">Reference proteome</keyword>
<dbReference type="Pfam" id="PF01591">
    <property type="entry name" value="6PF2K"/>
    <property type="match status" value="1"/>
</dbReference>
<name>A0A9P6WQL9_9ASCO</name>
<evidence type="ECO:0000313" key="5">
    <source>
        <dbReference type="EMBL" id="KAG0691315.1"/>
    </source>
</evidence>
<feature type="compositionally biased region" description="Acidic residues" evidence="3">
    <location>
        <begin position="23"/>
        <end position="33"/>
    </location>
</feature>
<dbReference type="PANTHER" id="PTHR10606">
    <property type="entry name" value="6-PHOSPHOFRUCTO-2-KINASE/FRUCTOSE-2,6-BISPHOSPHATASE"/>
    <property type="match status" value="1"/>
</dbReference>
<dbReference type="InterPro" id="IPR003094">
    <property type="entry name" value="6Pfruct_kin"/>
</dbReference>
<dbReference type="GO" id="GO:0005829">
    <property type="term" value="C:cytosol"/>
    <property type="evidence" value="ECO:0007669"/>
    <property type="project" value="TreeGrafter"/>
</dbReference>
<dbReference type="PANTHER" id="PTHR10606:SF32">
    <property type="entry name" value="6-PHOSPHOFRUCTO-2-KINASE 1"/>
    <property type="match status" value="1"/>
</dbReference>
<organism evidence="5 6">
    <name type="scientific">Pichia californica</name>
    <dbReference type="NCBI Taxonomy" id="460514"/>
    <lineage>
        <taxon>Eukaryota</taxon>
        <taxon>Fungi</taxon>
        <taxon>Dikarya</taxon>
        <taxon>Ascomycota</taxon>
        <taxon>Saccharomycotina</taxon>
        <taxon>Pichiomycetes</taxon>
        <taxon>Pichiales</taxon>
        <taxon>Pichiaceae</taxon>
        <taxon>Pichia</taxon>
    </lineage>
</organism>
<evidence type="ECO:0000256" key="2">
    <source>
        <dbReference type="ARBA" id="ARBA00022840"/>
    </source>
</evidence>
<keyword evidence="1" id="KW-0547">Nucleotide-binding</keyword>
<sequence length="559" mass="64400">MPIHRIDLPHIPSSLSQNRDRDYDDNDDDDDDNNNSNSNNIISNSNEIHSNGSSFRNLSQNLQRTTSSLNSSNRYSSINNFNLQKKLSNSNNNSLKSNVQSSTSLLSMLSNQTATTEYSPNIIDDECGDLLKITDLDISATDKIVSNSPKNQNLLLTHRSKVSFDLTGHNYDTESTDSLDDDDYDNDDLSTVYGEFKNKAEPYYNDNNEDDDYSTKLCRQNTSTDVCGSCNDYSINDKSNEFIDYNNSLKWNFNEKWIFVLIGLPACGKSTMIQDFQNYVKEIVSNKVRVKSYNAGDIRRKYENKLNHKFNFNDLKASENLRNNYALEALKNLTNDLINDLNDIGILDATNTTKDRRESIFKYVQNQANNSNIIIQPLLFEIKCTNRALRRFNIEQKSKNKDYIHMNREIAINDFLERIKNYEASYEKVTVKEIKDLNVKYFGIDNVGDSIYYDCGLNHHNNTRHQNLHFTSIALNLLYQFLINYRTKFASKYLTDVDEFYTGEHYHPIKSSFSKPVSIEEVKNVLLTESSKINSSQITNNSKLDTYKLPKVLSSSRLH</sequence>
<dbReference type="EMBL" id="PUHW01000003">
    <property type="protein sequence ID" value="KAG0691315.1"/>
    <property type="molecule type" value="Genomic_DNA"/>
</dbReference>
<reference evidence="5" key="1">
    <citation type="submission" date="2020-11" db="EMBL/GenBank/DDBJ databases">
        <title>Kefir isolates.</title>
        <authorList>
            <person name="Marcisauskas S."/>
            <person name="Kim Y."/>
            <person name="Blasche S."/>
        </authorList>
    </citation>
    <scope>NUCLEOTIDE SEQUENCE</scope>
    <source>
        <strain evidence="5">Olga-1</strain>
    </source>
</reference>